<evidence type="ECO:0000259" key="1">
    <source>
        <dbReference type="Pfam" id="PF13843"/>
    </source>
</evidence>
<feature type="domain" description="PiggyBac transposable element-derived protein" evidence="1">
    <location>
        <begin position="1"/>
        <end position="86"/>
    </location>
</feature>
<dbReference type="EnsemblMetazoa" id="AEPI011366-RA">
    <property type="protein sequence ID" value="AEPI011366-PA"/>
    <property type="gene ID" value="AEPI011366"/>
</dbReference>
<reference evidence="2" key="2">
    <citation type="submission" date="2020-05" db="UniProtKB">
        <authorList>
            <consortium name="EnsemblMetazoa"/>
        </authorList>
    </citation>
    <scope>IDENTIFICATION</scope>
    <source>
        <strain evidence="2">Epiroticus2</strain>
    </source>
</reference>
<evidence type="ECO:0000313" key="2">
    <source>
        <dbReference type="EnsemblMetazoa" id="AEPI011366-PA"/>
    </source>
</evidence>
<accession>A0A182PWM9</accession>
<keyword evidence="3" id="KW-1185">Reference proteome</keyword>
<name>A0A182PWM9_9DIPT</name>
<proteinExistence type="predicted"/>
<dbReference type="PANTHER" id="PTHR46599">
    <property type="entry name" value="PIGGYBAC TRANSPOSABLE ELEMENT-DERIVED PROTEIN 4"/>
    <property type="match status" value="1"/>
</dbReference>
<reference evidence="3" key="1">
    <citation type="submission" date="2013-03" db="EMBL/GenBank/DDBJ databases">
        <title>The Genome Sequence of Anopheles epiroticus epiroticus2.</title>
        <authorList>
            <consortium name="The Broad Institute Genomics Platform"/>
            <person name="Neafsey D.E."/>
            <person name="Howell P."/>
            <person name="Walker B."/>
            <person name="Young S.K."/>
            <person name="Zeng Q."/>
            <person name="Gargeya S."/>
            <person name="Fitzgerald M."/>
            <person name="Haas B."/>
            <person name="Abouelleil A."/>
            <person name="Allen A.W."/>
            <person name="Alvarado L."/>
            <person name="Arachchi H.M."/>
            <person name="Berlin A.M."/>
            <person name="Chapman S.B."/>
            <person name="Gainer-Dewar J."/>
            <person name="Goldberg J."/>
            <person name="Griggs A."/>
            <person name="Gujja S."/>
            <person name="Hansen M."/>
            <person name="Howarth C."/>
            <person name="Imamovic A."/>
            <person name="Ireland A."/>
            <person name="Larimer J."/>
            <person name="McCowan C."/>
            <person name="Murphy C."/>
            <person name="Pearson M."/>
            <person name="Poon T.W."/>
            <person name="Priest M."/>
            <person name="Roberts A."/>
            <person name="Saif S."/>
            <person name="Shea T."/>
            <person name="Sisk P."/>
            <person name="Sykes S."/>
            <person name="Wortman J."/>
            <person name="Nusbaum C."/>
            <person name="Birren B."/>
        </authorList>
    </citation>
    <scope>NUCLEOTIDE SEQUENCE [LARGE SCALE GENOMIC DNA]</scope>
    <source>
        <strain evidence="3">Epiroticus2</strain>
    </source>
</reference>
<evidence type="ECO:0000313" key="3">
    <source>
        <dbReference type="Proteomes" id="UP000075885"/>
    </source>
</evidence>
<protein>
    <submittedName>
        <fullName evidence="2">DDE_Tnp_1_7 domain-containing protein</fullName>
    </submittedName>
</protein>
<organism evidence="2 3">
    <name type="scientific">Anopheles epiroticus</name>
    <dbReference type="NCBI Taxonomy" id="199890"/>
    <lineage>
        <taxon>Eukaryota</taxon>
        <taxon>Metazoa</taxon>
        <taxon>Ecdysozoa</taxon>
        <taxon>Arthropoda</taxon>
        <taxon>Hexapoda</taxon>
        <taxon>Insecta</taxon>
        <taxon>Pterygota</taxon>
        <taxon>Neoptera</taxon>
        <taxon>Endopterygota</taxon>
        <taxon>Diptera</taxon>
        <taxon>Nematocera</taxon>
        <taxon>Culicoidea</taxon>
        <taxon>Culicidae</taxon>
        <taxon>Anophelinae</taxon>
        <taxon>Anopheles</taxon>
    </lineage>
</organism>
<dbReference type="Pfam" id="PF13843">
    <property type="entry name" value="DDE_Tnp_1_7"/>
    <property type="match status" value="1"/>
</dbReference>
<dbReference type="STRING" id="199890.A0A182PWM9"/>
<dbReference type="PANTHER" id="PTHR46599:SF6">
    <property type="entry name" value="DUAL SPECIFICITY PHOSPHATASE 26"/>
    <property type="match status" value="1"/>
</dbReference>
<dbReference type="AlphaFoldDB" id="A0A182PWM9"/>
<dbReference type="Proteomes" id="UP000075885">
    <property type="component" value="Unassembled WGS sequence"/>
</dbReference>
<dbReference type="VEuPathDB" id="VectorBase:AEPI011366"/>
<dbReference type="InterPro" id="IPR029526">
    <property type="entry name" value="PGBD"/>
</dbReference>
<sequence length="126" mass="14669">MSLNRFWEINRFIRFDDGRTRAERKKSDKAAAISEVFEMLLKNLQSCYVAGEYVTVDEQLFPYRGGTGFTQYIPSKPAKIGLLYYCQRSTTIQKFRAHKKKTSMIVEYNSSKGGVDNMDKCLYEYS</sequence>